<keyword evidence="3" id="KW-1185">Reference proteome</keyword>
<dbReference type="Proteomes" id="UP000326950">
    <property type="component" value="Unassembled WGS sequence"/>
</dbReference>
<feature type="region of interest" description="Disordered" evidence="1">
    <location>
        <begin position="1"/>
        <end position="30"/>
    </location>
</feature>
<dbReference type="OrthoDB" id="4475425at2759"/>
<evidence type="ECO:0000313" key="2">
    <source>
        <dbReference type="EMBL" id="KAE8167302.1"/>
    </source>
</evidence>
<reference evidence="2 3" key="1">
    <citation type="submission" date="2019-04" db="EMBL/GenBank/DDBJ databases">
        <title>Friends and foes A comparative genomics study of 23 Aspergillus species from section Flavi.</title>
        <authorList>
            <consortium name="DOE Joint Genome Institute"/>
            <person name="Kjaerbolling I."/>
            <person name="Vesth T."/>
            <person name="Frisvad J.C."/>
            <person name="Nybo J.L."/>
            <person name="Theobald S."/>
            <person name="Kildgaard S."/>
            <person name="Isbrandt T."/>
            <person name="Kuo A."/>
            <person name="Sato A."/>
            <person name="Lyhne E.K."/>
            <person name="Kogle M.E."/>
            <person name="Wiebenga A."/>
            <person name="Kun R.S."/>
            <person name="Lubbers R.J."/>
            <person name="Makela M.R."/>
            <person name="Barry K."/>
            <person name="Chovatia M."/>
            <person name="Clum A."/>
            <person name="Daum C."/>
            <person name="Haridas S."/>
            <person name="He G."/>
            <person name="LaButti K."/>
            <person name="Lipzen A."/>
            <person name="Mondo S."/>
            <person name="Riley R."/>
            <person name="Salamov A."/>
            <person name="Simmons B.A."/>
            <person name="Magnuson J.K."/>
            <person name="Henrissat B."/>
            <person name="Mortensen U.H."/>
            <person name="Larsen T.O."/>
            <person name="Devries R.P."/>
            <person name="Grigoriev I.V."/>
            <person name="Machida M."/>
            <person name="Baker S.E."/>
            <person name="Andersen M.R."/>
        </authorList>
    </citation>
    <scope>NUCLEOTIDE SEQUENCE [LARGE SCALE GENOMIC DNA]</scope>
    <source>
        <strain evidence="2 3">CBS 117626</strain>
    </source>
</reference>
<feature type="compositionally biased region" description="Acidic residues" evidence="1">
    <location>
        <begin position="1"/>
        <end position="21"/>
    </location>
</feature>
<name>A0A5N6V8M0_ASPTM</name>
<evidence type="ECO:0000313" key="3">
    <source>
        <dbReference type="Proteomes" id="UP000326950"/>
    </source>
</evidence>
<accession>A0A5N6V8M0</accession>
<gene>
    <name evidence="2" type="ORF">BDV40DRAFT_295887</name>
</gene>
<organism evidence="2 3">
    <name type="scientific">Aspergillus tamarii</name>
    <dbReference type="NCBI Taxonomy" id="41984"/>
    <lineage>
        <taxon>Eukaryota</taxon>
        <taxon>Fungi</taxon>
        <taxon>Dikarya</taxon>
        <taxon>Ascomycota</taxon>
        <taxon>Pezizomycotina</taxon>
        <taxon>Eurotiomycetes</taxon>
        <taxon>Eurotiomycetidae</taxon>
        <taxon>Eurotiales</taxon>
        <taxon>Aspergillaceae</taxon>
        <taxon>Aspergillus</taxon>
        <taxon>Aspergillus subgen. Circumdati</taxon>
    </lineage>
</organism>
<evidence type="ECO:0000256" key="1">
    <source>
        <dbReference type="SAM" id="MobiDB-lite"/>
    </source>
</evidence>
<protein>
    <submittedName>
        <fullName evidence="2">Uncharacterized protein</fullName>
    </submittedName>
</protein>
<dbReference type="EMBL" id="ML738590">
    <property type="protein sequence ID" value="KAE8167302.1"/>
    <property type="molecule type" value="Genomic_DNA"/>
</dbReference>
<sequence length="182" mass="20024">MNDDMEEDEDDDADDNTDTNAEDVANLSCPTTLSVGPATEKEHNLMTNVPTDPLPSLKDHIDDISSLTLDETIQAISELTSGLAITVSSNGEYLVTHDTYEGTVDLNGLCEVYDNCAKRWLDEHITNQTHILQGSLDTLVLSLYRFGDLILNAGRTLSETMELPDDCGYQNAAQLHAFEEEV</sequence>
<dbReference type="AlphaFoldDB" id="A0A5N6V8M0"/>
<proteinExistence type="predicted"/>